<sequence>MNKTWYVYIATNYNNNVLYTGITNNPERRIYEHKTNNAKSFSGRYRLYKIIWSQEFPSPTEAITAEKKIKGWTRAKKLKLIQSVNPLMKDVMTLR</sequence>
<evidence type="ECO:0000313" key="3">
    <source>
        <dbReference type="EMBL" id="OGB73368.1"/>
    </source>
</evidence>
<gene>
    <name evidence="3" type="ORF">A3K51_00620</name>
</gene>
<evidence type="ECO:0000256" key="1">
    <source>
        <dbReference type="ARBA" id="ARBA00007435"/>
    </source>
</evidence>
<dbReference type="PROSITE" id="PS50164">
    <property type="entry name" value="GIY_YIG"/>
    <property type="match status" value="1"/>
</dbReference>
<dbReference type="SMART" id="SM00465">
    <property type="entry name" value="GIYc"/>
    <property type="match status" value="1"/>
</dbReference>
<organism evidence="3 4">
    <name type="scientific">candidate division Kazan bacterium RIFCSPLOWO2_01_FULL_45_19</name>
    <dbReference type="NCBI Taxonomy" id="1798538"/>
    <lineage>
        <taxon>Bacteria</taxon>
        <taxon>Bacteria division Kazan-3B-28</taxon>
    </lineage>
</organism>
<dbReference type="Gene3D" id="3.40.1440.10">
    <property type="entry name" value="GIY-YIG endonuclease"/>
    <property type="match status" value="1"/>
</dbReference>
<dbReference type="PANTHER" id="PTHR34477:SF5">
    <property type="entry name" value="BSL5627 PROTEIN"/>
    <property type="match status" value="1"/>
</dbReference>
<dbReference type="InterPro" id="IPR035901">
    <property type="entry name" value="GIY-YIG_endonuc_sf"/>
</dbReference>
<proteinExistence type="inferred from homology"/>
<comment type="similarity">
    <text evidence="1">Belongs to the UPF0213 family.</text>
</comment>
<evidence type="ECO:0000259" key="2">
    <source>
        <dbReference type="PROSITE" id="PS50164"/>
    </source>
</evidence>
<dbReference type="InterPro" id="IPR000305">
    <property type="entry name" value="GIY-YIG_endonuc"/>
</dbReference>
<dbReference type="InterPro" id="IPR050190">
    <property type="entry name" value="UPF0213_domain"/>
</dbReference>
<accession>A0A1F4NQ06</accession>
<name>A0A1F4NQ06_UNCK3</name>
<dbReference type="SUPFAM" id="SSF82771">
    <property type="entry name" value="GIY-YIG endonuclease"/>
    <property type="match status" value="1"/>
</dbReference>
<feature type="domain" description="GIY-YIG" evidence="2">
    <location>
        <begin position="3"/>
        <end position="79"/>
    </location>
</feature>
<dbReference type="AlphaFoldDB" id="A0A1F4NQ06"/>
<reference evidence="3 4" key="1">
    <citation type="journal article" date="2016" name="Nat. Commun.">
        <title>Thousands of microbial genomes shed light on interconnected biogeochemical processes in an aquifer system.</title>
        <authorList>
            <person name="Anantharaman K."/>
            <person name="Brown C.T."/>
            <person name="Hug L.A."/>
            <person name="Sharon I."/>
            <person name="Castelle C.J."/>
            <person name="Probst A.J."/>
            <person name="Thomas B.C."/>
            <person name="Singh A."/>
            <person name="Wilkins M.J."/>
            <person name="Karaoz U."/>
            <person name="Brodie E.L."/>
            <person name="Williams K.H."/>
            <person name="Hubbard S.S."/>
            <person name="Banfield J.F."/>
        </authorList>
    </citation>
    <scope>NUCLEOTIDE SEQUENCE [LARGE SCALE GENOMIC DNA]</scope>
</reference>
<comment type="caution">
    <text evidence="3">The sequence shown here is derived from an EMBL/GenBank/DDBJ whole genome shotgun (WGS) entry which is preliminary data.</text>
</comment>
<protein>
    <recommendedName>
        <fullName evidence="2">GIY-YIG domain-containing protein</fullName>
    </recommendedName>
</protein>
<dbReference type="Proteomes" id="UP000178085">
    <property type="component" value="Unassembled WGS sequence"/>
</dbReference>
<dbReference type="PANTHER" id="PTHR34477">
    <property type="entry name" value="UPF0213 PROTEIN YHBQ"/>
    <property type="match status" value="1"/>
</dbReference>
<dbReference type="EMBL" id="METD01000001">
    <property type="protein sequence ID" value="OGB73368.1"/>
    <property type="molecule type" value="Genomic_DNA"/>
</dbReference>
<evidence type="ECO:0000313" key="4">
    <source>
        <dbReference type="Proteomes" id="UP000178085"/>
    </source>
</evidence>
<dbReference type="Pfam" id="PF01541">
    <property type="entry name" value="GIY-YIG"/>
    <property type="match status" value="1"/>
</dbReference>